<evidence type="ECO:0000256" key="8">
    <source>
        <dbReference type="SAM" id="Phobius"/>
    </source>
</evidence>
<dbReference type="InterPro" id="IPR000620">
    <property type="entry name" value="EamA_dom"/>
</dbReference>
<evidence type="ECO:0000256" key="1">
    <source>
        <dbReference type="ARBA" id="ARBA00004651"/>
    </source>
</evidence>
<evidence type="ECO:0000256" key="3">
    <source>
        <dbReference type="ARBA" id="ARBA00022475"/>
    </source>
</evidence>
<dbReference type="InterPro" id="IPR051258">
    <property type="entry name" value="Diverse_Substrate_Transporter"/>
</dbReference>
<feature type="domain" description="EamA" evidence="9">
    <location>
        <begin position="41"/>
        <end position="172"/>
    </location>
</feature>
<dbReference type="Proteomes" id="UP001333102">
    <property type="component" value="Chromosome"/>
</dbReference>
<evidence type="ECO:0000313" key="11">
    <source>
        <dbReference type="Proteomes" id="UP001333102"/>
    </source>
</evidence>
<evidence type="ECO:0000256" key="7">
    <source>
        <dbReference type="SAM" id="MobiDB-lite"/>
    </source>
</evidence>
<dbReference type="SUPFAM" id="SSF103481">
    <property type="entry name" value="Multidrug resistance efflux transporter EmrE"/>
    <property type="match status" value="2"/>
</dbReference>
<evidence type="ECO:0000313" key="10">
    <source>
        <dbReference type="EMBL" id="WRP13533.1"/>
    </source>
</evidence>
<protein>
    <submittedName>
        <fullName evidence="10">DMT family transporter</fullName>
    </submittedName>
</protein>
<evidence type="ECO:0000259" key="9">
    <source>
        <dbReference type="Pfam" id="PF00892"/>
    </source>
</evidence>
<feature type="transmembrane region" description="Helical" evidence="8">
    <location>
        <begin position="156"/>
        <end position="173"/>
    </location>
</feature>
<dbReference type="EMBL" id="CP141614">
    <property type="protein sequence ID" value="WRP13533.1"/>
    <property type="molecule type" value="Genomic_DNA"/>
</dbReference>
<feature type="transmembrane region" description="Helical" evidence="8">
    <location>
        <begin position="242"/>
        <end position="263"/>
    </location>
</feature>
<name>A0ABZ1BLR5_9FIRM</name>
<evidence type="ECO:0000256" key="2">
    <source>
        <dbReference type="ARBA" id="ARBA00007362"/>
    </source>
</evidence>
<organism evidence="10 11">
    <name type="scientific">Geochorda subterranea</name>
    <dbReference type="NCBI Taxonomy" id="3109564"/>
    <lineage>
        <taxon>Bacteria</taxon>
        <taxon>Bacillati</taxon>
        <taxon>Bacillota</taxon>
        <taxon>Limnochordia</taxon>
        <taxon>Limnochordales</taxon>
        <taxon>Geochordaceae</taxon>
        <taxon>Geochorda</taxon>
    </lineage>
</organism>
<accession>A0ABZ1BLR5</accession>
<keyword evidence="6 8" id="KW-0472">Membrane</keyword>
<keyword evidence="3" id="KW-1003">Cell membrane</keyword>
<feature type="transmembrane region" description="Helical" evidence="8">
    <location>
        <begin position="38"/>
        <end position="58"/>
    </location>
</feature>
<evidence type="ECO:0000256" key="5">
    <source>
        <dbReference type="ARBA" id="ARBA00022989"/>
    </source>
</evidence>
<dbReference type="InterPro" id="IPR037185">
    <property type="entry name" value="EmrE-like"/>
</dbReference>
<dbReference type="PANTHER" id="PTHR42920:SF5">
    <property type="entry name" value="EAMA DOMAIN-CONTAINING PROTEIN"/>
    <property type="match status" value="1"/>
</dbReference>
<sequence length="336" mass="34686">MGRGALSRPGARRPHREGPVTLQPTRAALAAPSRPSRLVADVTLLLITMTWGFTFVAVKDAVAQIPVFSFLALRFGLAALTLGGTLAVTGREGLDGLRPALLPGLGTGLLLFAGYALQTLGLQYTTPGKAGFITGLSVALVPVLDRLLYGRRQPGAALMGVALAVMGMAVMFVEPAEISVRRGDWLVLGCALAFGAHVTVVAHAGRLPMLPYTLWQVVAVALVSGLAATLDGWGLEGMDLGVAGTLLLTGPVVSGLLLVLQVWAQRHTPATHAALIFATEPIFAALSGALLAGERLGPRVLAGGLAILVGTVWAEVAQTGPWAARRVAPRSGEGCP</sequence>
<comment type="similarity">
    <text evidence="2">Belongs to the EamA transporter family.</text>
</comment>
<keyword evidence="11" id="KW-1185">Reference proteome</keyword>
<comment type="subcellular location">
    <subcellularLocation>
        <location evidence="1">Cell membrane</location>
        <topology evidence="1">Multi-pass membrane protein</topology>
    </subcellularLocation>
</comment>
<feature type="transmembrane region" description="Helical" evidence="8">
    <location>
        <begin position="100"/>
        <end position="118"/>
    </location>
</feature>
<feature type="transmembrane region" description="Helical" evidence="8">
    <location>
        <begin position="185"/>
        <end position="205"/>
    </location>
</feature>
<dbReference type="Pfam" id="PF00892">
    <property type="entry name" value="EamA"/>
    <property type="match status" value="2"/>
</dbReference>
<keyword evidence="5 8" id="KW-1133">Transmembrane helix</keyword>
<dbReference type="PANTHER" id="PTHR42920">
    <property type="entry name" value="OS03G0707200 PROTEIN-RELATED"/>
    <property type="match status" value="1"/>
</dbReference>
<feature type="transmembrane region" description="Helical" evidence="8">
    <location>
        <begin position="299"/>
        <end position="316"/>
    </location>
</feature>
<feature type="transmembrane region" description="Helical" evidence="8">
    <location>
        <begin position="275"/>
        <end position="293"/>
    </location>
</feature>
<dbReference type="RefSeq" id="WP_324667778.1">
    <property type="nucleotide sequence ID" value="NZ_CP141614.1"/>
</dbReference>
<feature type="region of interest" description="Disordered" evidence="7">
    <location>
        <begin position="1"/>
        <end position="20"/>
    </location>
</feature>
<gene>
    <name evidence="10" type="ORF">VLY81_08715</name>
</gene>
<feature type="transmembrane region" description="Helical" evidence="8">
    <location>
        <begin position="64"/>
        <end position="88"/>
    </location>
</feature>
<evidence type="ECO:0000256" key="4">
    <source>
        <dbReference type="ARBA" id="ARBA00022692"/>
    </source>
</evidence>
<feature type="transmembrane region" description="Helical" evidence="8">
    <location>
        <begin position="212"/>
        <end position="230"/>
    </location>
</feature>
<proteinExistence type="inferred from homology"/>
<reference evidence="11" key="1">
    <citation type="submission" date="2023-12" db="EMBL/GenBank/DDBJ databases">
        <title>Novel isolates from deep terrestrial aquifers shed light on the physiology and ecology of the class Limnochordia.</title>
        <authorList>
            <person name="Karnachuk O.V."/>
            <person name="Lukina A.P."/>
            <person name="Avakyan M.R."/>
            <person name="Kadnikov V."/>
            <person name="Begmatov S."/>
            <person name="Beletsky A.V."/>
            <person name="Mardanov A.V."/>
            <person name="Ravin N.V."/>
        </authorList>
    </citation>
    <scope>NUCLEOTIDE SEQUENCE [LARGE SCALE GENOMIC DNA]</scope>
    <source>
        <strain evidence="11">LN</strain>
    </source>
</reference>
<keyword evidence="4 8" id="KW-0812">Transmembrane</keyword>
<feature type="domain" description="EamA" evidence="9">
    <location>
        <begin position="182"/>
        <end position="313"/>
    </location>
</feature>
<evidence type="ECO:0000256" key="6">
    <source>
        <dbReference type="ARBA" id="ARBA00023136"/>
    </source>
</evidence>